<dbReference type="InterPro" id="IPR050428">
    <property type="entry name" value="TCS_sensor_his_kinase"/>
</dbReference>
<evidence type="ECO:0000259" key="13">
    <source>
        <dbReference type="PROSITE" id="PS50109"/>
    </source>
</evidence>
<comment type="catalytic activity">
    <reaction evidence="1">
        <text>ATP + protein L-histidine = ADP + protein N-phospho-L-histidine.</text>
        <dbReference type="EC" id="2.7.13.3"/>
    </reaction>
</comment>
<dbReference type="InterPro" id="IPR003661">
    <property type="entry name" value="HisK_dim/P_dom"/>
</dbReference>
<evidence type="ECO:0000256" key="7">
    <source>
        <dbReference type="ARBA" id="ARBA00022777"/>
    </source>
</evidence>
<dbReference type="SMART" id="SM00304">
    <property type="entry name" value="HAMP"/>
    <property type="match status" value="1"/>
</dbReference>
<dbReference type="InterPro" id="IPR036890">
    <property type="entry name" value="HATPase_C_sf"/>
</dbReference>
<feature type="domain" description="HAMP" evidence="14">
    <location>
        <begin position="271"/>
        <end position="324"/>
    </location>
</feature>
<evidence type="ECO:0000313" key="16">
    <source>
        <dbReference type="Proteomes" id="UP000008394"/>
    </source>
</evidence>
<evidence type="ECO:0000256" key="12">
    <source>
        <dbReference type="SAM" id="Phobius"/>
    </source>
</evidence>
<dbReference type="PRINTS" id="PR00344">
    <property type="entry name" value="BCTRLSENSOR"/>
</dbReference>
<dbReference type="GO" id="GO:0005886">
    <property type="term" value="C:plasma membrane"/>
    <property type="evidence" value="ECO:0007669"/>
    <property type="project" value="UniProtKB-SubCell"/>
</dbReference>
<dbReference type="PANTHER" id="PTHR45436">
    <property type="entry name" value="SENSOR HISTIDINE KINASE YKOH"/>
    <property type="match status" value="1"/>
</dbReference>
<dbReference type="KEGG" id="bnm:BALAC2494_00471"/>
<dbReference type="PROSITE" id="PS50885">
    <property type="entry name" value="HAMP"/>
    <property type="match status" value="1"/>
</dbReference>
<dbReference type="PROSITE" id="PS50109">
    <property type="entry name" value="HIS_KIN"/>
    <property type="match status" value="1"/>
</dbReference>
<evidence type="ECO:0000256" key="3">
    <source>
        <dbReference type="ARBA" id="ARBA00012438"/>
    </source>
</evidence>
<dbReference type="Gene3D" id="3.30.565.10">
    <property type="entry name" value="Histidine kinase-like ATPase, C-terminal domain"/>
    <property type="match status" value="1"/>
</dbReference>
<dbReference type="SUPFAM" id="SSF47384">
    <property type="entry name" value="Homodimeric domain of signal transducing histidine kinase"/>
    <property type="match status" value="1"/>
</dbReference>
<dbReference type="InterPro" id="IPR005467">
    <property type="entry name" value="His_kinase_dom"/>
</dbReference>
<keyword evidence="6 12" id="KW-0812">Transmembrane</keyword>
<organism evidence="15 16">
    <name type="scientific">Bifidobacterium animalis subsp. lactis CNCM I-2494</name>
    <dbReference type="NCBI Taxonomy" id="1042403"/>
    <lineage>
        <taxon>Bacteria</taxon>
        <taxon>Bacillati</taxon>
        <taxon>Actinomycetota</taxon>
        <taxon>Actinomycetes</taxon>
        <taxon>Bifidobacteriales</taxon>
        <taxon>Bifidobacteriaceae</taxon>
        <taxon>Bifidobacterium</taxon>
    </lineage>
</organism>
<dbReference type="Gene3D" id="6.10.340.10">
    <property type="match status" value="1"/>
</dbReference>
<evidence type="ECO:0000256" key="4">
    <source>
        <dbReference type="ARBA" id="ARBA00022553"/>
    </source>
</evidence>
<keyword evidence="4" id="KW-0597">Phosphoprotein</keyword>
<dbReference type="Gene3D" id="1.10.287.130">
    <property type="match status" value="1"/>
</dbReference>
<feature type="transmembrane region" description="Helical" evidence="12">
    <location>
        <begin position="77"/>
        <end position="100"/>
    </location>
</feature>
<evidence type="ECO:0000256" key="10">
    <source>
        <dbReference type="ARBA" id="ARBA00023136"/>
    </source>
</evidence>
<keyword evidence="5 15" id="KW-0808">Transferase</keyword>
<dbReference type="InterPro" id="IPR036097">
    <property type="entry name" value="HisK_dim/P_sf"/>
</dbReference>
<dbReference type="GO" id="GO:0000155">
    <property type="term" value="F:phosphorelay sensor kinase activity"/>
    <property type="evidence" value="ECO:0007669"/>
    <property type="project" value="InterPro"/>
</dbReference>
<evidence type="ECO:0000256" key="1">
    <source>
        <dbReference type="ARBA" id="ARBA00000085"/>
    </source>
</evidence>
<dbReference type="CDD" id="cd00075">
    <property type="entry name" value="HATPase"/>
    <property type="match status" value="1"/>
</dbReference>
<protein>
    <recommendedName>
        <fullName evidence="3">histidine kinase</fullName>
        <ecNumber evidence="3">2.7.13.3</ecNumber>
    </recommendedName>
</protein>
<dbReference type="InterPro" id="IPR003594">
    <property type="entry name" value="HATPase_dom"/>
</dbReference>
<feature type="region of interest" description="Disordered" evidence="11">
    <location>
        <begin position="1"/>
        <end position="61"/>
    </location>
</feature>
<proteinExistence type="predicted"/>
<evidence type="ECO:0000256" key="8">
    <source>
        <dbReference type="ARBA" id="ARBA00022989"/>
    </source>
</evidence>
<dbReference type="FunFam" id="1.10.287.130:FF:000001">
    <property type="entry name" value="Two-component sensor histidine kinase"/>
    <property type="match status" value="1"/>
</dbReference>
<keyword evidence="9" id="KW-0902">Two-component regulatory system</keyword>
<dbReference type="CDD" id="cd00082">
    <property type="entry name" value="HisKA"/>
    <property type="match status" value="1"/>
</dbReference>
<dbReference type="EMBL" id="CP002915">
    <property type="protein sequence ID" value="AEK30119.1"/>
    <property type="molecule type" value="Genomic_DNA"/>
</dbReference>
<keyword evidence="8 12" id="KW-1133">Transmembrane helix</keyword>
<evidence type="ECO:0000256" key="6">
    <source>
        <dbReference type="ARBA" id="ARBA00022692"/>
    </source>
</evidence>
<dbReference type="InterPro" id="IPR003660">
    <property type="entry name" value="HAMP_dom"/>
</dbReference>
<name>A0A806FJI8_BIFAN</name>
<dbReference type="Pfam" id="PF00672">
    <property type="entry name" value="HAMP"/>
    <property type="match status" value="1"/>
</dbReference>
<dbReference type="SMART" id="SM00388">
    <property type="entry name" value="HisKA"/>
    <property type="match status" value="1"/>
</dbReference>
<evidence type="ECO:0000256" key="9">
    <source>
        <dbReference type="ARBA" id="ARBA00023012"/>
    </source>
</evidence>
<dbReference type="SUPFAM" id="SSF158472">
    <property type="entry name" value="HAMP domain-like"/>
    <property type="match status" value="1"/>
</dbReference>
<accession>A0A806FJI8</accession>
<dbReference type="SUPFAM" id="SSF55874">
    <property type="entry name" value="ATPase domain of HSP90 chaperone/DNA topoisomerase II/histidine kinase"/>
    <property type="match status" value="1"/>
</dbReference>
<reference evidence="15 16" key="1">
    <citation type="journal article" date="2011" name="J. Bacteriol.">
        <title>Genome Sequence of the Probiotic Strain Bifidobacterium animalis subsp. lactis CNCM I-2494.</title>
        <authorList>
            <person name="Chervaux C."/>
            <person name="Grimaldi C."/>
            <person name="Bolotin A."/>
            <person name="Quinquis B."/>
            <person name="Legrain-Raspaud S."/>
            <person name="van Hylckama Vlieg J.E."/>
            <person name="Denariaz G."/>
            <person name="Smokvina T."/>
        </authorList>
    </citation>
    <scope>NUCLEOTIDE SEQUENCE [LARGE SCALE GENOMIC DNA]</scope>
    <source>
        <strain evidence="15 16">CNCM I-2494</strain>
    </source>
</reference>
<dbReference type="InterPro" id="IPR004358">
    <property type="entry name" value="Sig_transdc_His_kin-like_C"/>
</dbReference>
<keyword evidence="10 12" id="KW-0472">Membrane</keyword>
<evidence type="ECO:0000256" key="2">
    <source>
        <dbReference type="ARBA" id="ARBA00004236"/>
    </source>
</evidence>
<dbReference type="CDD" id="cd06225">
    <property type="entry name" value="HAMP"/>
    <property type="match status" value="1"/>
</dbReference>
<evidence type="ECO:0000313" key="15">
    <source>
        <dbReference type="EMBL" id="AEK30119.1"/>
    </source>
</evidence>
<dbReference type="EC" id="2.7.13.3" evidence="3"/>
<dbReference type="SMART" id="SM00387">
    <property type="entry name" value="HATPase_c"/>
    <property type="match status" value="1"/>
</dbReference>
<keyword evidence="7 15" id="KW-0418">Kinase</keyword>
<dbReference type="Proteomes" id="UP000008394">
    <property type="component" value="Chromosome"/>
</dbReference>
<dbReference type="Pfam" id="PF02518">
    <property type="entry name" value="HATPase_c"/>
    <property type="match status" value="1"/>
</dbReference>
<dbReference type="PANTHER" id="PTHR45436:SF5">
    <property type="entry name" value="SENSOR HISTIDINE KINASE TRCS"/>
    <property type="match status" value="1"/>
</dbReference>
<evidence type="ECO:0000256" key="5">
    <source>
        <dbReference type="ARBA" id="ARBA00022679"/>
    </source>
</evidence>
<comment type="subcellular location">
    <subcellularLocation>
        <location evidence="2">Cell membrane</location>
    </subcellularLocation>
</comment>
<gene>
    <name evidence="15" type="ORF">BALAC2494_00471</name>
</gene>
<feature type="domain" description="Histidine kinase" evidence="13">
    <location>
        <begin position="339"/>
        <end position="610"/>
    </location>
</feature>
<dbReference type="AlphaFoldDB" id="A0A806FJI8"/>
<evidence type="ECO:0000259" key="14">
    <source>
        <dbReference type="PROSITE" id="PS50885"/>
    </source>
</evidence>
<sequence length="613" mass="66342">MHRRHRSRRGDMGQQPQGPGGDHSALPSPKSAVKDTPLAQVAAADARKGQSSQNQPHTHRSRRLAALNECIPLSVRLMSIIVGMLSIGTIVITFSIRWLVSSYPMERVDQQLLEQADLVFPQMLNTDVNTQNGFTSYYVKVYNTNTGSSAVMLQPVLKDGVISSPKLPDNGSLDGHELGVPFTTPAVVNTKNVVGVPDHATMQFAECPWRVVALKGLTKSGKGEFQDLGIVYIGLSLGDQIDVISTLTRFCIMVSIAVVLLGGSLGALVVQRTLSPPKRIEKTAAKIAAGDLSQRVPESGESTEIGSLARSLNSMLTQIERSFHEQEAVTQKMRQFVSDASHELRTPLAAIHGYAELYKMQRDAPGTLERADDAISHIESSSSRMTVLVEDLLSLARLDEGRGVSMNQRVDFTSVMQDSVDDLHALDPDREITTMQLDIDLSAPRKPKLSETPGPLPKIALTGDATRLHQVITNIVGNIHRYTPSDSPVDIGLGVIESSRTPEDLAAMPQDGDMLETLLQGARKSKSSKLLSMYAVAVLRDHGPGVPEKSLHNIFERFYTADPSRDRQKGGTGLGLAIALSIVNAHGGRIYASPTEGSGLTFTIILPMESGTD</sequence>
<evidence type="ECO:0000256" key="11">
    <source>
        <dbReference type="SAM" id="MobiDB-lite"/>
    </source>
</evidence>
<dbReference type="Pfam" id="PF00512">
    <property type="entry name" value="HisKA"/>
    <property type="match status" value="1"/>
</dbReference>